<dbReference type="EMBL" id="CAXDID020000168">
    <property type="protein sequence ID" value="CAL6046419.1"/>
    <property type="molecule type" value="Genomic_DNA"/>
</dbReference>
<evidence type="ECO:0000313" key="1">
    <source>
        <dbReference type="EMBL" id="CAL6046419.1"/>
    </source>
</evidence>
<evidence type="ECO:0000313" key="2">
    <source>
        <dbReference type="Proteomes" id="UP001642409"/>
    </source>
</evidence>
<reference evidence="1 2" key="1">
    <citation type="submission" date="2024-07" db="EMBL/GenBank/DDBJ databases">
        <authorList>
            <person name="Akdeniz Z."/>
        </authorList>
    </citation>
    <scope>NUCLEOTIDE SEQUENCE [LARGE SCALE GENOMIC DNA]</scope>
</reference>
<protein>
    <submittedName>
        <fullName evidence="1">Hypothetical_protein</fullName>
    </submittedName>
</protein>
<accession>A0ABP1JTZ4</accession>
<organism evidence="1 2">
    <name type="scientific">Hexamita inflata</name>
    <dbReference type="NCBI Taxonomy" id="28002"/>
    <lineage>
        <taxon>Eukaryota</taxon>
        <taxon>Metamonada</taxon>
        <taxon>Diplomonadida</taxon>
        <taxon>Hexamitidae</taxon>
        <taxon>Hexamitinae</taxon>
        <taxon>Hexamita</taxon>
    </lineage>
</organism>
<keyword evidence="2" id="KW-1185">Reference proteome</keyword>
<comment type="caution">
    <text evidence="1">The sequence shown here is derived from an EMBL/GenBank/DDBJ whole genome shotgun (WGS) entry which is preliminary data.</text>
</comment>
<name>A0ABP1JTZ4_9EUKA</name>
<proteinExistence type="predicted"/>
<gene>
    <name evidence="1" type="ORF">HINF_LOCUS41715</name>
</gene>
<sequence>MRCLLCLIISPSTSPLIPASLHIVIRIYNQAINKQITFRLLLYSVRTRQEPDFIVYSELLQKLVCVIPVQYSINLVLNLVQVVVVPSDPFISNLAQFIEQVVKQKQKKNYQMIDVLIQTVSNLFLVKQLLLNAKEDVKMIVILLRCAIFNEFDVVEELVVHGPGIPQYEPGKQKPVIQVQYFFCKCVIGIMLNKDFDIGQQAISQIIGDDDEKEVEIEYQWIQTYMREKMLNNSMK</sequence>
<dbReference type="Proteomes" id="UP001642409">
    <property type="component" value="Unassembled WGS sequence"/>
</dbReference>